<gene>
    <name evidence="2" type="ORF">PHACADRAFT_253071</name>
</gene>
<dbReference type="InParanoid" id="K5WHL0"/>
<protein>
    <submittedName>
        <fullName evidence="2">Uncharacterized protein</fullName>
    </submittedName>
</protein>
<dbReference type="HOGENOM" id="CLU_170512_0_0_1"/>
<dbReference type="KEGG" id="pco:PHACADRAFT_253071"/>
<dbReference type="EMBL" id="JH930470">
    <property type="protein sequence ID" value="EKM58609.1"/>
    <property type="molecule type" value="Genomic_DNA"/>
</dbReference>
<organism evidence="2 3">
    <name type="scientific">Phanerochaete carnosa (strain HHB-10118-sp)</name>
    <name type="common">White-rot fungus</name>
    <name type="synonym">Peniophora carnosa</name>
    <dbReference type="NCBI Taxonomy" id="650164"/>
    <lineage>
        <taxon>Eukaryota</taxon>
        <taxon>Fungi</taxon>
        <taxon>Dikarya</taxon>
        <taxon>Basidiomycota</taxon>
        <taxon>Agaricomycotina</taxon>
        <taxon>Agaricomycetes</taxon>
        <taxon>Polyporales</taxon>
        <taxon>Phanerochaetaceae</taxon>
        <taxon>Phanerochaete</taxon>
    </lineage>
</organism>
<reference evidence="2 3" key="1">
    <citation type="journal article" date="2012" name="BMC Genomics">
        <title>Comparative genomics of the white-rot fungi, Phanerochaete carnosa and P. chrysosporium, to elucidate the genetic basis of the distinct wood types they colonize.</title>
        <authorList>
            <person name="Suzuki H."/>
            <person name="MacDonald J."/>
            <person name="Syed K."/>
            <person name="Salamov A."/>
            <person name="Hori C."/>
            <person name="Aerts A."/>
            <person name="Henrissat B."/>
            <person name="Wiebenga A."/>
            <person name="vanKuyk P.A."/>
            <person name="Barry K."/>
            <person name="Lindquist E."/>
            <person name="LaButti K."/>
            <person name="Lapidus A."/>
            <person name="Lucas S."/>
            <person name="Coutinho P."/>
            <person name="Gong Y."/>
            <person name="Samejima M."/>
            <person name="Mahadevan R."/>
            <person name="Abou-Zaid M."/>
            <person name="de Vries R.P."/>
            <person name="Igarashi K."/>
            <person name="Yadav J.S."/>
            <person name="Grigoriev I.V."/>
            <person name="Master E.R."/>
        </authorList>
    </citation>
    <scope>NUCLEOTIDE SEQUENCE [LARGE SCALE GENOMIC DNA]</scope>
    <source>
        <strain evidence="2 3">HHB-10118-sp</strain>
    </source>
</reference>
<proteinExistence type="predicted"/>
<dbReference type="RefSeq" id="XP_007393915.1">
    <property type="nucleotide sequence ID" value="XM_007393853.1"/>
</dbReference>
<evidence type="ECO:0000313" key="2">
    <source>
        <dbReference type="EMBL" id="EKM58609.1"/>
    </source>
</evidence>
<name>K5WHL0_PHACS</name>
<accession>K5WHL0</accession>
<sequence>MVFDDESDDEHDDGLRTPPPVACIMSPARASTLPSGLGLQLGVTPSPSPTREPKSSPNRETLLEPLPFLGLPIPFTNSHSRV</sequence>
<dbReference type="AlphaFoldDB" id="K5WHL0"/>
<evidence type="ECO:0000256" key="1">
    <source>
        <dbReference type="SAM" id="MobiDB-lite"/>
    </source>
</evidence>
<feature type="compositionally biased region" description="Acidic residues" evidence="1">
    <location>
        <begin position="1"/>
        <end position="12"/>
    </location>
</feature>
<feature type="non-terminal residue" evidence="2">
    <location>
        <position position="82"/>
    </location>
</feature>
<evidence type="ECO:0000313" key="3">
    <source>
        <dbReference type="Proteomes" id="UP000008370"/>
    </source>
</evidence>
<feature type="region of interest" description="Disordered" evidence="1">
    <location>
        <begin position="1"/>
        <end position="70"/>
    </location>
</feature>
<keyword evidence="3" id="KW-1185">Reference proteome</keyword>
<dbReference type="Proteomes" id="UP000008370">
    <property type="component" value="Unassembled WGS sequence"/>
</dbReference>
<dbReference type="GeneID" id="18915662"/>